<dbReference type="Gene3D" id="3.30.559.10">
    <property type="entry name" value="Chloramphenicol acetyltransferase-like domain"/>
    <property type="match status" value="1"/>
</dbReference>
<keyword evidence="2" id="KW-1185">Reference proteome</keyword>
<dbReference type="Proteomes" id="UP001146120">
    <property type="component" value="Unassembled WGS sequence"/>
</dbReference>
<protein>
    <recommendedName>
        <fullName evidence="3">Alcohol acetyltransferase</fullName>
    </recommendedName>
</protein>
<reference evidence="1" key="1">
    <citation type="submission" date="2022-11" db="EMBL/GenBank/DDBJ databases">
        <authorList>
            <person name="Morgan W.R."/>
            <person name="Tartar A."/>
        </authorList>
    </citation>
    <scope>NUCLEOTIDE SEQUENCE</scope>
    <source>
        <strain evidence="1">ARSEF 373</strain>
    </source>
</reference>
<dbReference type="PANTHER" id="PTHR28037">
    <property type="entry name" value="ALCOHOL O-ACETYLTRANSFERASE 1-RELATED"/>
    <property type="match status" value="1"/>
</dbReference>
<sequence length="441" mass="49890">MKIAHVMQLRGDVVVLRERIHDAVLFTANKHPRLRGKQSETTFATVDVMPALTIHDVQDLVRFTDFQTSTEWQTFVQTECEVPLNRHAHFPFFVVVATEYDVVDQAKLMLFTDHYLADGKSGMTILNDIVTQVANPSPVPPTELPLHASVYELWWSGSKWRRSFAEWLMRRFGSTVLKRLHFTPVLPLRTDQRDFTIPSTLNTCSAKFGAGTSVNHKAALQKCRDERVTFFGAMVAAAVVSYYNVARKSKTANEMISKDGRFRLLMEVDFDSRLTKIRGICMKTTRFWDFARLAKQETEKVVKSLGMNIPLLFLDQKLHERTTQNELGLVIRQSVLSDVNLSNVGKYDFPTEHQVANPNGPAAASTLSIENLWVFNNLPTLCSGGIFFVTSVHAFSYSFCHKYESETAESLFSTFVECIESLGTVPTKAALEDVADLSTWQ</sequence>
<evidence type="ECO:0008006" key="3">
    <source>
        <dbReference type="Google" id="ProtNLM"/>
    </source>
</evidence>
<evidence type="ECO:0000313" key="2">
    <source>
        <dbReference type="Proteomes" id="UP001146120"/>
    </source>
</evidence>
<name>A0AAV2YUF1_9STRA</name>
<evidence type="ECO:0000313" key="1">
    <source>
        <dbReference type="EMBL" id="DAZ98662.1"/>
    </source>
</evidence>
<reference evidence="1" key="2">
    <citation type="journal article" date="2023" name="Microbiol Resour">
        <title>Decontamination and Annotation of the Draft Genome Sequence of the Oomycete Lagenidium giganteum ARSEF 373.</title>
        <authorList>
            <person name="Morgan W.R."/>
            <person name="Tartar A."/>
        </authorList>
    </citation>
    <scope>NUCLEOTIDE SEQUENCE</scope>
    <source>
        <strain evidence="1">ARSEF 373</strain>
    </source>
</reference>
<accession>A0AAV2YUF1</accession>
<dbReference type="PANTHER" id="PTHR28037:SF1">
    <property type="entry name" value="ALCOHOL O-ACETYLTRANSFERASE 1-RELATED"/>
    <property type="match status" value="1"/>
</dbReference>
<gene>
    <name evidence="1" type="ORF">N0F65_008788</name>
</gene>
<proteinExistence type="predicted"/>
<dbReference type="AlphaFoldDB" id="A0AAV2YUF1"/>
<dbReference type="InterPro" id="IPR023213">
    <property type="entry name" value="CAT-like_dom_sf"/>
</dbReference>
<dbReference type="SUPFAM" id="SSF52777">
    <property type="entry name" value="CoA-dependent acyltransferases"/>
    <property type="match status" value="1"/>
</dbReference>
<organism evidence="1 2">
    <name type="scientific">Lagenidium giganteum</name>
    <dbReference type="NCBI Taxonomy" id="4803"/>
    <lineage>
        <taxon>Eukaryota</taxon>
        <taxon>Sar</taxon>
        <taxon>Stramenopiles</taxon>
        <taxon>Oomycota</taxon>
        <taxon>Peronosporomycetes</taxon>
        <taxon>Pythiales</taxon>
        <taxon>Pythiaceae</taxon>
    </lineage>
</organism>
<comment type="caution">
    <text evidence="1">The sequence shown here is derived from an EMBL/GenBank/DDBJ whole genome shotgun (WGS) entry which is preliminary data.</text>
</comment>
<dbReference type="InterPro" id="IPR052058">
    <property type="entry name" value="Alcohol_O-acetyltransferase"/>
</dbReference>
<dbReference type="EMBL" id="DAKRPA010000100">
    <property type="protein sequence ID" value="DAZ98662.1"/>
    <property type="molecule type" value="Genomic_DNA"/>
</dbReference>